<evidence type="ECO:0000256" key="3">
    <source>
        <dbReference type="ARBA" id="ARBA00022618"/>
    </source>
</evidence>
<dbReference type="STRING" id="45607.A0A2T0FIU1"/>
<dbReference type="PANTHER" id="PTHR19918:SF8">
    <property type="entry name" value="FI02843P"/>
    <property type="match status" value="1"/>
</dbReference>
<dbReference type="Gene3D" id="2.130.10.10">
    <property type="entry name" value="YVTN repeat-like/Quinoprotein amine dehydrogenase"/>
    <property type="match status" value="1"/>
</dbReference>
<dbReference type="GO" id="GO:0031145">
    <property type="term" value="P:anaphase-promoting complex-dependent catabolic process"/>
    <property type="evidence" value="ECO:0007669"/>
    <property type="project" value="TreeGrafter"/>
</dbReference>
<feature type="domain" description="CDC20/Fizzy WD40" evidence="9">
    <location>
        <begin position="160"/>
        <end position="448"/>
    </location>
</feature>
<evidence type="ECO:0000256" key="6">
    <source>
        <dbReference type="ARBA" id="ARBA00023306"/>
    </source>
</evidence>
<keyword evidence="3" id="KW-0132">Cell division</keyword>
<dbReference type="PANTHER" id="PTHR19918">
    <property type="entry name" value="CELL DIVISION CYCLE 20 CDC20 FIZZY -RELATED"/>
    <property type="match status" value="1"/>
</dbReference>
<dbReference type="AlphaFoldDB" id="A0A2T0FIU1"/>
<name>A0A2T0FIU1_9ASCO</name>
<dbReference type="EMBL" id="NDIQ01000021">
    <property type="protein sequence ID" value="PRT54905.1"/>
    <property type="molecule type" value="Genomic_DNA"/>
</dbReference>
<dbReference type="SMART" id="SM00320">
    <property type="entry name" value="WD40"/>
    <property type="match status" value="6"/>
</dbReference>
<dbReference type="Pfam" id="PF24807">
    <property type="entry name" value="WD40_CDC20-Fz"/>
    <property type="match status" value="1"/>
</dbReference>
<evidence type="ECO:0000313" key="11">
    <source>
        <dbReference type="Proteomes" id="UP000238350"/>
    </source>
</evidence>
<dbReference type="GeneID" id="36516273"/>
<feature type="region of interest" description="Disordered" evidence="8">
    <location>
        <begin position="1"/>
        <end position="39"/>
    </location>
</feature>
<dbReference type="GO" id="GO:1990757">
    <property type="term" value="F:ubiquitin ligase activator activity"/>
    <property type="evidence" value="ECO:0007669"/>
    <property type="project" value="TreeGrafter"/>
</dbReference>
<reference evidence="10 11" key="1">
    <citation type="submission" date="2017-04" db="EMBL/GenBank/DDBJ databases">
        <title>Genome sequencing of [Candida] sorbophila.</title>
        <authorList>
            <person name="Ahn J.O."/>
        </authorList>
    </citation>
    <scope>NUCLEOTIDE SEQUENCE [LARGE SCALE GENOMIC DNA]</scope>
    <source>
        <strain evidence="10 11">DS02</strain>
    </source>
</reference>
<dbReference type="GO" id="GO:0051301">
    <property type="term" value="P:cell division"/>
    <property type="evidence" value="ECO:0007669"/>
    <property type="project" value="UniProtKB-KW"/>
</dbReference>
<keyword evidence="11" id="KW-1185">Reference proteome</keyword>
<evidence type="ECO:0000256" key="8">
    <source>
        <dbReference type="SAM" id="MobiDB-lite"/>
    </source>
</evidence>
<dbReference type="OrthoDB" id="10263272at2759"/>
<evidence type="ECO:0000256" key="5">
    <source>
        <dbReference type="ARBA" id="ARBA00022776"/>
    </source>
</evidence>
<protein>
    <submittedName>
        <fullName evidence="10">WD repeat-containing protein slp1</fullName>
    </submittedName>
</protein>
<dbReference type="InterPro" id="IPR056150">
    <property type="entry name" value="WD40_CDC20-Fz"/>
</dbReference>
<feature type="region of interest" description="Disordered" evidence="8">
    <location>
        <begin position="58"/>
        <end position="97"/>
    </location>
</feature>
<dbReference type="GO" id="GO:0010997">
    <property type="term" value="F:anaphase-promoting complex binding"/>
    <property type="evidence" value="ECO:0007669"/>
    <property type="project" value="InterPro"/>
</dbReference>
<dbReference type="GO" id="GO:0005680">
    <property type="term" value="C:anaphase-promoting complex"/>
    <property type="evidence" value="ECO:0007669"/>
    <property type="project" value="TreeGrafter"/>
</dbReference>
<dbReference type="PROSITE" id="PS50294">
    <property type="entry name" value="WD_REPEATS_REGION"/>
    <property type="match status" value="2"/>
</dbReference>
<dbReference type="InterPro" id="IPR036322">
    <property type="entry name" value="WD40_repeat_dom_sf"/>
</dbReference>
<comment type="similarity">
    <text evidence="1">Belongs to the WD repeat CDC20/Fizzy family.</text>
</comment>
<feature type="compositionally biased region" description="Basic and acidic residues" evidence="8">
    <location>
        <begin position="24"/>
        <end position="35"/>
    </location>
</feature>
<comment type="caution">
    <text evidence="10">The sequence shown here is derived from an EMBL/GenBank/DDBJ whole genome shotgun (WGS) entry which is preliminary data.</text>
</comment>
<dbReference type="InterPro" id="IPR033010">
    <property type="entry name" value="Cdc20/Fizzy"/>
</dbReference>
<dbReference type="InterPro" id="IPR001680">
    <property type="entry name" value="WD40_rpt"/>
</dbReference>
<evidence type="ECO:0000256" key="4">
    <source>
        <dbReference type="ARBA" id="ARBA00022737"/>
    </source>
</evidence>
<accession>A0A2T0FIU1</accession>
<dbReference type="GO" id="GO:1905786">
    <property type="term" value="P:positive regulation of anaphase-promoting complex-dependent catabolic process"/>
    <property type="evidence" value="ECO:0007669"/>
    <property type="project" value="TreeGrafter"/>
</dbReference>
<evidence type="ECO:0000256" key="2">
    <source>
        <dbReference type="ARBA" id="ARBA00022574"/>
    </source>
</evidence>
<dbReference type="PROSITE" id="PS50082">
    <property type="entry name" value="WD_REPEATS_2"/>
    <property type="match status" value="2"/>
</dbReference>
<keyword evidence="5" id="KW-0498">Mitosis</keyword>
<keyword evidence="6" id="KW-0131">Cell cycle</keyword>
<feature type="repeat" description="WD" evidence="7">
    <location>
        <begin position="417"/>
        <end position="458"/>
    </location>
</feature>
<feature type="compositionally biased region" description="Low complexity" evidence="8">
    <location>
        <begin position="67"/>
        <end position="82"/>
    </location>
</feature>
<organism evidence="10 11">
    <name type="scientific">Wickerhamiella sorbophila</name>
    <dbReference type="NCBI Taxonomy" id="45607"/>
    <lineage>
        <taxon>Eukaryota</taxon>
        <taxon>Fungi</taxon>
        <taxon>Dikarya</taxon>
        <taxon>Ascomycota</taxon>
        <taxon>Saccharomycotina</taxon>
        <taxon>Dipodascomycetes</taxon>
        <taxon>Dipodascales</taxon>
        <taxon>Trichomonascaceae</taxon>
        <taxon>Wickerhamiella</taxon>
    </lineage>
</organism>
<keyword evidence="2 7" id="KW-0853">WD repeat</keyword>
<feature type="repeat" description="WD" evidence="7">
    <location>
        <begin position="287"/>
        <end position="328"/>
    </location>
</feature>
<gene>
    <name evidence="10" type="ORF">B9G98_02525</name>
</gene>
<dbReference type="InterPro" id="IPR015943">
    <property type="entry name" value="WD40/YVTN_repeat-like_dom_sf"/>
</dbReference>
<keyword evidence="4" id="KW-0677">Repeat</keyword>
<evidence type="ECO:0000256" key="7">
    <source>
        <dbReference type="PROSITE-ProRule" id="PRU00221"/>
    </source>
</evidence>
<feature type="compositionally biased region" description="Polar residues" evidence="8">
    <location>
        <begin position="10"/>
        <end position="19"/>
    </location>
</feature>
<dbReference type="FunFam" id="2.130.10.10:FF:000098">
    <property type="entry name" value="WD repeat-containing protein slp1"/>
    <property type="match status" value="1"/>
</dbReference>
<proteinExistence type="inferred from homology"/>
<dbReference type="RefSeq" id="XP_024664850.1">
    <property type="nucleotide sequence ID" value="XM_024809082.1"/>
</dbReference>
<feature type="compositionally biased region" description="Polar residues" evidence="8">
    <location>
        <begin position="83"/>
        <end position="93"/>
    </location>
</feature>
<dbReference type="SUPFAM" id="SSF50978">
    <property type="entry name" value="WD40 repeat-like"/>
    <property type="match status" value="1"/>
</dbReference>
<dbReference type="Proteomes" id="UP000238350">
    <property type="component" value="Unassembled WGS sequence"/>
</dbReference>
<evidence type="ECO:0000313" key="10">
    <source>
        <dbReference type="EMBL" id="PRT54905.1"/>
    </source>
</evidence>
<evidence type="ECO:0000256" key="1">
    <source>
        <dbReference type="ARBA" id="ARBA00006445"/>
    </source>
</evidence>
<sequence length="471" mass="51793">MIVTPRKSQRYSTLSTSIDPSLDTFKDRPRSNRESPRKKKLLAADRFIPNRLISRLDGDIGAPANRSNSVPSVTPSSPGLSTQSASRSNSVASETFYKGDGQPDLARACGIRSSRILEFQVPAPAARNCDLRSQYSGFAPTPCLPAQLRRKVATVPDRILDAPGVIDDYYLNLIDWGCSNQLAIALENTVYIWNAETGEAAALFEAPTGNYISSVKWSQDGHLAISLSTGSVQIWDVEQKKRLRSMGGRATRIGVMSWEKHILSAGGRDGSIWHHDVRIKEHKVAELNGHAAEVCGLAWRSDGLQLASGGNDNIVQIWDCRSSTPQFTKSHHTAAVKALAWCPWQSSLLASGGGSQDAHIHFWNTSTGSRMNSVDTGSQVTALHWNSEYREIVSCHGFPSNHISLWSYPSLTKTLDIEAHDTRVLYSALSPDGQILATCAADENLKFWKLFETQTRRSAVPQNHNKGMVIR</sequence>
<evidence type="ECO:0000259" key="9">
    <source>
        <dbReference type="Pfam" id="PF24807"/>
    </source>
</evidence>